<accession>A0A182T0C0</accession>
<evidence type="ECO:0000256" key="1">
    <source>
        <dbReference type="SAM" id="SignalP"/>
    </source>
</evidence>
<proteinExistence type="predicted"/>
<sequence length="161" mass="18215">MEGSTKGFLLLLPLYYCVPAMLHVVDCRTGGMVPSQGFKRRRAQQLKVAKQKEKEWLKAQRSRDRMGTQTSSYKRHITFEDSVVLLEAAARNDIAELAPIRALQEIDENRTDLLWILQNEVTESLLLGARISSQRLFQLQQANSSRSLPVAISQVALTMIS</sequence>
<evidence type="ECO:0000313" key="3">
    <source>
        <dbReference type="Proteomes" id="UP000075901"/>
    </source>
</evidence>
<dbReference type="Proteomes" id="UP000075901">
    <property type="component" value="Unassembled WGS sequence"/>
</dbReference>
<keyword evidence="1" id="KW-0732">Signal</keyword>
<reference evidence="2" key="2">
    <citation type="submission" date="2020-05" db="UniProtKB">
        <authorList>
            <consortium name="EnsemblMetazoa"/>
        </authorList>
    </citation>
    <scope>IDENTIFICATION</scope>
    <source>
        <strain evidence="2">maculatus3</strain>
    </source>
</reference>
<keyword evidence="3" id="KW-1185">Reference proteome</keyword>
<protein>
    <recommendedName>
        <fullName evidence="4">IBB domain-containing protein</fullName>
    </recommendedName>
</protein>
<evidence type="ECO:0008006" key="4">
    <source>
        <dbReference type="Google" id="ProtNLM"/>
    </source>
</evidence>
<dbReference type="VEuPathDB" id="VectorBase:AMAM017018"/>
<name>A0A182T0C0_9DIPT</name>
<feature type="chain" id="PRO_5008136312" description="IBB domain-containing protein" evidence="1">
    <location>
        <begin position="28"/>
        <end position="161"/>
    </location>
</feature>
<evidence type="ECO:0000313" key="2">
    <source>
        <dbReference type="EnsemblMetazoa" id="AMAM017018-PA"/>
    </source>
</evidence>
<reference evidence="3" key="1">
    <citation type="submission" date="2013-09" db="EMBL/GenBank/DDBJ databases">
        <title>The Genome Sequence of Anopheles maculatus species B.</title>
        <authorList>
            <consortium name="The Broad Institute Genomics Platform"/>
            <person name="Neafsey D.E."/>
            <person name="Besansky N."/>
            <person name="Howell P."/>
            <person name="Walton C."/>
            <person name="Young S.K."/>
            <person name="Zeng Q."/>
            <person name="Gargeya S."/>
            <person name="Fitzgerald M."/>
            <person name="Haas B."/>
            <person name="Abouelleil A."/>
            <person name="Allen A.W."/>
            <person name="Alvarado L."/>
            <person name="Arachchi H.M."/>
            <person name="Berlin A.M."/>
            <person name="Chapman S.B."/>
            <person name="Gainer-Dewar J."/>
            <person name="Goldberg J."/>
            <person name="Griggs A."/>
            <person name="Gujja S."/>
            <person name="Hansen M."/>
            <person name="Howarth C."/>
            <person name="Imamovic A."/>
            <person name="Ireland A."/>
            <person name="Larimer J."/>
            <person name="McCowan C."/>
            <person name="Murphy C."/>
            <person name="Pearson M."/>
            <person name="Poon T.W."/>
            <person name="Priest M."/>
            <person name="Roberts A."/>
            <person name="Saif S."/>
            <person name="Shea T."/>
            <person name="Sisk P."/>
            <person name="Sykes S."/>
            <person name="Wortman J."/>
            <person name="Nusbaum C."/>
            <person name="Birren B."/>
        </authorList>
    </citation>
    <scope>NUCLEOTIDE SEQUENCE [LARGE SCALE GENOMIC DNA]</scope>
    <source>
        <strain evidence="3">maculatus3</strain>
    </source>
</reference>
<feature type="signal peptide" evidence="1">
    <location>
        <begin position="1"/>
        <end position="27"/>
    </location>
</feature>
<dbReference type="AlphaFoldDB" id="A0A182T0C0"/>
<organism evidence="2 3">
    <name type="scientific">Anopheles maculatus</name>
    <dbReference type="NCBI Taxonomy" id="74869"/>
    <lineage>
        <taxon>Eukaryota</taxon>
        <taxon>Metazoa</taxon>
        <taxon>Ecdysozoa</taxon>
        <taxon>Arthropoda</taxon>
        <taxon>Hexapoda</taxon>
        <taxon>Insecta</taxon>
        <taxon>Pterygota</taxon>
        <taxon>Neoptera</taxon>
        <taxon>Endopterygota</taxon>
        <taxon>Diptera</taxon>
        <taxon>Nematocera</taxon>
        <taxon>Culicoidea</taxon>
        <taxon>Culicidae</taxon>
        <taxon>Anophelinae</taxon>
        <taxon>Anopheles</taxon>
        <taxon>Anopheles maculatus group</taxon>
    </lineage>
</organism>
<dbReference type="EnsemblMetazoa" id="AMAM017018-RA">
    <property type="protein sequence ID" value="AMAM017018-PA"/>
    <property type="gene ID" value="AMAM017018"/>
</dbReference>